<organism evidence="7">
    <name type="scientific">Paraconexibacter sp. AEG42_29</name>
    <dbReference type="NCBI Taxonomy" id="2997339"/>
    <lineage>
        <taxon>Bacteria</taxon>
        <taxon>Bacillati</taxon>
        <taxon>Actinomycetota</taxon>
        <taxon>Thermoleophilia</taxon>
        <taxon>Solirubrobacterales</taxon>
        <taxon>Paraconexibacteraceae</taxon>
        <taxon>Paraconexibacter</taxon>
    </lineage>
</organism>
<dbReference type="InterPro" id="IPR027417">
    <property type="entry name" value="P-loop_NTPase"/>
</dbReference>
<dbReference type="GO" id="GO:0005524">
    <property type="term" value="F:ATP binding"/>
    <property type="evidence" value="ECO:0007669"/>
    <property type="project" value="UniProtKB-KW"/>
</dbReference>
<evidence type="ECO:0000259" key="6">
    <source>
        <dbReference type="PROSITE" id="PS50893"/>
    </source>
</evidence>
<dbReference type="InterPro" id="IPR052156">
    <property type="entry name" value="BCAA_Transport_ATP-bd_LivF"/>
</dbReference>
<feature type="domain" description="ABC transporter" evidence="6">
    <location>
        <begin position="264"/>
        <end position="512"/>
    </location>
</feature>
<evidence type="ECO:0000256" key="4">
    <source>
        <dbReference type="ARBA" id="ARBA00022840"/>
    </source>
</evidence>
<dbReference type="AlphaFoldDB" id="A0AAU7APJ5"/>
<dbReference type="SUPFAM" id="SSF52540">
    <property type="entry name" value="P-loop containing nucleoside triphosphate hydrolases"/>
    <property type="match status" value="2"/>
</dbReference>
<dbReference type="InterPro" id="IPR017871">
    <property type="entry name" value="ABC_transporter-like_CS"/>
</dbReference>
<evidence type="ECO:0000256" key="1">
    <source>
        <dbReference type="ARBA" id="ARBA00005417"/>
    </source>
</evidence>
<dbReference type="Gene3D" id="3.40.50.300">
    <property type="entry name" value="P-loop containing nucleotide triphosphate hydrolases"/>
    <property type="match status" value="2"/>
</dbReference>
<gene>
    <name evidence="7" type="ORF">DSM112329_00306</name>
</gene>
<dbReference type="KEGG" id="parq:DSM112329_00306"/>
<keyword evidence="5" id="KW-0029">Amino-acid transport</keyword>
<dbReference type="InterPro" id="IPR032823">
    <property type="entry name" value="BCA_ABC_TP_C"/>
</dbReference>
<accession>A0AAU7APJ5</accession>
<sequence>MLKVDDLQVVYGGVRALRGISLEVGEGEVVAVLGNNGAGKSTLLRTISRTLSLHHGTVVSGSVELGGKAITGDAADVVRRGLVQVPEGRRIFGDLTVDENLRAGGLSASRSRRAAAAARVYATFPRLDERRDQRGGLLSGGEQQMLAIGRALMSNPKVLLLDEPSLGLAPQMVDFVGALVRDINATGISVLLVEQNAAMALEVADRAYVLEVGEVALAGVAEELAASDEVRDRYLGVAPSPDVEPVTAPSVPRITTGERTPKPLRAEGVTVRFGGLVALGEVSLDVEPGTTHALIGPNGAGKSTLMNVLTGVYQAGEGSVRYGDDTLTAMRPAEIAALGISRTFQNLALSHTATVRENLLLGRHRHWNAGFITAGLRLPGARRALAEQTRIVDGIAETVGLGGKEREPLSGLSYGDLKRVELARALCAEPTLLLLDEPVAGMNHDESQEMARAIAQVRETLGITVVLVEHDMPFVMGLADRVTVLDFGRVIADGTPAEVQQDPEVLRAYLGSSDTANSVKGDLKS</sequence>
<dbReference type="PANTHER" id="PTHR43820">
    <property type="entry name" value="HIGH-AFFINITY BRANCHED-CHAIN AMINO ACID TRANSPORT ATP-BINDING PROTEIN LIVF"/>
    <property type="match status" value="1"/>
</dbReference>
<evidence type="ECO:0000313" key="7">
    <source>
        <dbReference type="EMBL" id="XAY03488.1"/>
    </source>
</evidence>
<comment type="similarity">
    <text evidence="1">Belongs to the ABC transporter superfamily.</text>
</comment>
<dbReference type="Pfam" id="PF00005">
    <property type="entry name" value="ABC_tran"/>
    <property type="match status" value="2"/>
</dbReference>
<dbReference type="GO" id="GO:0016887">
    <property type="term" value="F:ATP hydrolysis activity"/>
    <property type="evidence" value="ECO:0007669"/>
    <property type="project" value="InterPro"/>
</dbReference>
<dbReference type="PROSITE" id="PS00211">
    <property type="entry name" value="ABC_TRANSPORTER_1"/>
    <property type="match status" value="2"/>
</dbReference>
<proteinExistence type="inferred from homology"/>
<dbReference type="CDD" id="cd03224">
    <property type="entry name" value="ABC_TM1139_LivF_branched"/>
    <property type="match status" value="1"/>
</dbReference>
<dbReference type="EMBL" id="CP114014">
    <property type="protein sequence ID" value="XAY03488.1"/>
    <property type="molecule type" value="Genomic_DNA"/>
</dbReference>
<dbReference type="PROSITE" id="PS50893">
    <property type="entry name" value="ABC_TRANSPORTER_2"/>
    <property type="match status" value="2"/>
</dbReference>
<name>A0AAU7APJ5_9ACTN</name>
<dbReference type="CDD" id="cd03219">
    <property type="entry name" value="ABC_Mj1267_LivG_branched"/>
    <property type="match status" value="1"/>
</dbReference>
<protein>
    <submittedName>
        <fullName evidence="7">ABC transporter</fullName>
    </submittedName>
</protein>
<keyword evidence="2" id="KW-0813">Transport</keyword>
<evidence type="ECO:0000256" key="5">
    <source>
        <dbReference type="ARBA" id="ARBA00022970"/>
    </source>
</evidence>
<dbReference type="InterPro" id="IPR003439">
    <property type="entry name" value="ABC_transporter-like_ATP-bd"/>
</dbReference>
<dbReference type="SMART" id="SM00382">
    <property type="entry name" value="AAA"/>
    <property type="match status" value="2"/>
</dbReference>
<keyword evidence="4" id="KW-0067">ATP-binding</keyword>
<dbReference type="GO" id="GO:0015658">
    <property type="term" value="F:branched-chain amino acid transmembrane transporter activity"/>
    <property type="evidence" value="ECO:0007669"/>
    <property type="project" value="TreeGrafter"/>
</dbReference>
<dbReference type="PANTHER" id="PTHR43820:SF4">
    <property type="entry name" value="HIGH-AFFINITY BRANCHED-CHAIN AMINO ACID TRANSPORT ATP-BINDING PROTEIN LIVF"/>
    <property type="match status" value="1"/>
</dbReference>
<keyword evidence="3" id="KW-0547">Nucleotide-binding</keyword>
<evidence type="ECO:0000256" key="2">
    <source>
        <dbReference type="ARBA" id="ARBA00022448"/>
    </source>
</evidence>
<dbReference type="Pfam" id="PF12399">
    <property type="entry name" value="BCA_ABC_TP_C"/>
    <property type="match status" value="1"/>
</dbReference>
<reference evidence="7" key="1">
    <citation type="submission" date="2022-12" db="EMBL/GenBank/DDBJ databases">
        <title>Paraconexibacter alkalitolerans sp. nov. and Baekduia alba sp. nov., isolated from soil and emended description of the genera Paraconexibacter (Chun et al., 2020) and Baekduia (An et al., 2020).</title>
        <authorList>
            <person name="Vieira S."/>
            <person name="Huber K.J."/>
            <person name="Geppert A."/>
            <person name="Wolf J."/>
            <person name="Neumann-Schaal M."/>
            <person name="Muesken M."/>
            <person name="Overmann J."/>
        </authorList>
    </citation>
    <scope>NUCLEOTIDE SEQUENCE</scope>
    <source>
        <strain evidence="7">AEG42_29</strain>
    </source>
</reference>
<dbReference type="GO" id="GO:0015807">
    <property type="term" value="P:L-amino acid transport"/>
    <property type="evidence" value="ECO:0007669"/>
    <property type="project" value="TreeGrafter"/>
</dbReference>
<dbReference type="RefSeq" id="WP_354700045.1">
    <property type="nucleotide sequence ID" value="NZ_CP114014.1"/>
</dbReference>
<evidence type="ECO:0000256" key="3">
    <source>
        <dbReference type="ARBA" id="ARBA00022741"/>
    </source>
</evidence>
<dbReference type="InterPro" id="IPR003593">
    <property type="entry name" value="AAA+_ATPase"/>
</dbReference>
<dbReference type="FunFam" id="3.40.50.300:FF:000421">
    <property type="entry name" value="Branched-chain amino acid ABC transporter ATP-binding protein"/>
    <property type="match status" value="1"/>
</dbReference>
<feature type="domain" description="ABC transporter" evidence="6">
    <location>
        <begin position="2"/>
        <end position="237"/>
    </location>
</feature>